<evidence type="ECO:0000313" key="1">
    <source>
        <dbReference type="EMBL" id="ABS51474.1"/>
    </source>
</evidence>
<proteinExistence type="predicted"/>
<dbReference type="OrthoDB" id="5372793at2"/>
<dbReference type="KEGG" id="cha:CHAB381_0008"/>
<evidence type="ECO:0000313" key="2">
    <source>
        <dbReference type="Proteomes" id="UP000002407"/>
    </source>
</evidence>
<dbReference type="EMBL" id="CP000776">
    <property type="protein sequence ID" value="ABS51474.1"/>
    <property type="molecule type" value="Genomic_DNA"/>
</dbReference>
<protein>
    <submittedName>
        <fullName evidence="1">Uncharacterized protein</fullName>
    </submittedName>
</protein>
<dbReference type="HOGENOM" id="CLU_1792903_0_0_7"/>
<dbReference type="AlphaFoldDB" id="A7HZD9"/>
<dbReference type="eggNOG" id="ENOG5031QNB">
    <property type="taxonomic scope" value="Bacteria"/>
</dbReference>
<name>A7HZD9_CAMHC</name>
<dbReference type="RefSeq" id="WP_011991477.1">
    <property type="nucleotide sequence ID" value="NC_009714.1"/>
</dbReference>
<reference evidence="2" key="1">
    <citation type="submission" date="2007-07" db="EMBL/GenBank/DDBJ databases">
        <title>Complete genome sequence of Campylobacter hominis ATCC BAA-381, a commensal isolated from the human gastrointestinal tract.</title>
        <authorList>
            <person name="Fouts D.E."/>
            <person name="Mongodin E.F."/>
            <person name="Puiu D."/>
            <person name="Sebastian Y."/>
            <person name="Miller W.G."/>
            <person name="Mandrell R.E."/>
            <person name="Nelson K.E."/>
        </authorList>
    </citation>
    <scope>NUCLEOTIDE SEQUENCE [LARGE SCALE GENOMIC DNA]</scope>
    <source>
        <strain evidence="2">ATCC BAA-381 / LMG 19568 / NCTC 13146 / CH001A</strain>
    </source>
</reference>
<keyword evidence="2" id="KW-1185">Reference proteome</keyword>
<dbReference type="STRING" id="360107.CHAB381_0008"/>
<gene>
    <name evidence="1" type="ordered locus">CHAB381_0008</name>
</gene>
<accession>A7HZD9</accession>
<dbReference type="Proteomes" id="UP000002407">
    <property type="component" value="Chromosome"/>
</dbReference>
<sequence length="139" mass="16930">MGVKLHFLSFFREFFIYHHRSLEFRAKIFAAILLVKSKICDNDFDELNEIASEIYANDEKRKEVLILTVKEYIKKVYEYKNFDIDMLLKEIDDELKLHHRFVKKIDFSHLRRLMSDDENEAILQQRVYEFLVNEVKIYS</sequence>
<organism evidence="1 2">
    <name type="scientific">Campylobacter hominis (strain ATCC BAA-381 / DSM 21671 / CCUG 45161 / LMG 19568 / NCTC 13146 / CH001A)</name>
    <dbReference type="NCBI Taxonomy" id="360107"/>
    <lineage>
        <taxon>Bacteria</taxon>
        <taxon>Pseudomonadati</taxon>
        <taxon>Campylobacterota</taxon>
        <taxon>Epsilonproteobacteria</taxon>
        <taxon>Campylobacterales</taxon>
        <taxon>Campylobacteraceae</taxon>
        <taxon>Campylobacter</taxon>
    </lineage>
</organism>